<organism evidence="1 2">
    <name type="scientific">Paenibacillus flagellatus</name>
    <dbReference type="NCBI Taxonomy" id="2211139"/>
    <lineage>
        <taxon>Bacteria</taxon>
        <taxon>Bacillati</taxon>
        <taxon>Bacillota</taxon>
        <taxon>Bacilli</taxon>
        <taxon>Bacillales</taxon>
        <taxon>Paenibacillaceae</taxon>
        <taxon>Paenibacillus</taxon>
    </lineage>
</organism>
<comment type="caution">
    <text evidence="1">The sequence shown here is derived from an EMBL/GenBank/DDBJ whole genome shotgun (WGS) entry which is preliminary data.</text>
</comment>
<sequence>MNVQEQPFKQIVQIMKDATAGRKQRQTERDKADKCKTVCDLMRDVMIDHMTLEERKKLRLYSPDLELDYDEAEVEDEVEEADDAEFEAADEEKKKLPPLYWKIYRMLLRDIEDFARGTMPMKDLTEACSLLKKGIEHNVRGLFHDPMKRNAAIARIDEELKQIKTQAEHLKKNKAKPAKPFNPPQPEGGIASVNAVILMKELNVLFDLLDQAGTAVPYAVENHIYDEEFEQLVVVRRKEYFVLKGEERAVAYAVLETPLTRNVHLIRFGSDYWQDAETSHDFQEDAFFIKPCIDMTEALNEVLEALNTESDLELVDPEEGGASPFETRSSLNEKLSRLLA</sequence>
<name>A0A2V5JV35_9BACL</name>
<dbReference type="AlphaFoldDB" id="A0A2V5JV35"/>
<accession>A0A2V5JV35</accession>
<dbReference type="RefSeq" id="WP_110843727.1">
    <property type="nucleotide sequence ID" value="NZ_QJVJ01000020.1"/>
</dbReference>
<gene>
    <name evidence="1" type="ORF">DLM86_29920</name>
</gene>
<reference evidence="1 2" key="1">
    <citation type="submission" date="2018-05" db="EMBL/GenBank/DDBJ databases">
        <title>Paenibacillus flagellatus sp. nov., isolated from selenium mineral soil.</title>
        <authorList>
            <person name="Dai X."/>
        </authorList>
    </citation>
    <scope>NUCLEOTIDE SEQUENCE [LARGE SCALE GENOMIC DNA]</scope>
    <source>
        <strain evidence="1 2">DXL2</strain>
    </source>
</reference>
<evidence type="ECO:0000313" key="2">
    <source>
        <dbReference type="Proteomes" id="UP000247476"/>
    </source>
</evidence>
<proteinExistence type="predicted"/>
<dbReference type="Proteomes" id="UP000247476">
    <property type="component" value="Unassembled WGS sequence"/>
</dbReference>
<protein>
    <submittedName>
        <fullName evidence="1">Uncharacterized protein</fullName>
    </submittedName>
</protein>
<keyword evidence="2" id="KW-1185">Reference proteome</keyword>
<evidence type="ECO:0000313" key="1">
    <source>
        <dbReference type="EMBL" id="PYI50291.1"/>
    </source>
</evidence>
<dbReference type="EMBL" id="QJVJ01000020">
    <property type="protein sequence ID" value="PYI50291.1"/>
    <property type="molecule type" value="Genomic_DNA"/>
</dbReference>